<name>A0A0B7FJB1_THACB</name>
<accession>A0A0B7FJB1</accession>
<reference evidence="1 2" key="1">
    <citation type="submission" date="2014-11" db="EMBL/GenBank/DDBJ databases">
        <authorList>
            <person name="Wibberg Daniel"/>
        </authorList>
    </citation>
    <scope>NUCLEOTIDE SEQUENCE [LARGE SCALE GENOMIC DNA]</scope>
    <source>
        <strain evidence="1">Rhizoctonia solani AG1-IB 7/3/14</strain>
    </source>
</reference>
<proteinExistence type="predicted"/>
<dbReference type="AlphaFoldDB" id="A0A0B7FJB1"/>
<keyword evidence="2" id="KW-1185">Reference proteome</keyword>
<gene>
    <name evidence="1" type="ORF">RSOLAG1IB_11899</name>
</gene>
<organism evidence="1 2">
    <name type="scientific">Thanatephorus cucumeris (strain AG1-IB / isolate 7/3/14)</name>
    <name type="common">Lettuce bottom rot fungus</name>
    <name type="synonym">Rhizoctonia solani</name>
    <dbReference type="NCBI Taxonomy" id="1108050"/>
    <lineage>
        <taxon>Eukaryota</taxon>
        <taxon>Fungi</taxon>
        <taxon>Dikarya</taxon>
        <taxon>Basidiomycota</taxon>
        <taxon>Agaricomycotina</taxon>
        <taxon>Agaricomycetes</taxon>
        <taxon>Cantharellales</taxon>
        <taxon>Ceratobasidiaceae</taxon>
        <taxon>Rhizoctonia</taxon>
        <taxon>Rhizoctonia solani AG-1</taxon>
    </lineage>
</organism>
<sequence length="73" mass="7909">MTHGSGGPPTLAIAVMGSACRNKKDTERVSRPVSQQDVVDVRSCSLKRRPRDLVSVGFLNPVRLCGLRRTTSS</sequence>
<evidence type="ECO:0000313" key="2">
    <source>
        <dbReference type="Proteomes" id="UP000059188"/>
    </source>
</evidence>
<dbReference type="EMBL" id="LN679312">
    <property type="protein sequence ID" value="CEL56328.1"/>
    <property type="molecule type" value="Genomic_DNA"/>
</dbReference>
<protein>
    <submittedName>
        <fullName evidence="1">Uncharacterized protein</fullName>
    </submittedName>
</protein>
<dbReference type="Proteomes" id="UP000059188">
    <property type="component" value="Unassembled WGS sequence"/>
</dbReference>
<evidence type="ECO:0000313" key="1">
    <source>
        <dbReference type="EMBL" id="CEL56328.1"/>
    </source>
</evidence>